<gene>
    <name evidence="1" type="ORF">PMAYCL1PPCAC_08598</name>
</gene>
<accession>A0AAN5C5N6</accession>
<evidence type="ECO:0000313" key="1">
    <source>
        <dbReference type="EMBL" id="GMR38403.1"/>
    </source>
</evidence>
<name>A0AAN5C5N6_9BILA</name>
<reference evidence="2" key="1">
    <citation type="submission" date="2022-10" db="EMBL/GenBank/DDBJ databases">
        <title>Genome assembly of Pristionchus species.</title>
        <authorList>
            <person name="Yoshida K."/>
            <person name="Sommer R.J."/>
        </authorList>
    </citation>
    <scope>NUCLEOTIDE SEQUENCE [LARGE SCALE GENOMIC DNA]</scope>
    <source>
        <strain evidence="2">RS5460</strain>
    </source>
</reference>
<evidence type="ECO:0000313" key="2">
    <source>
        <dbReference type="Proteomes" id="UP001328107"/>
    </source>
</evidence>
<dbReference type="Proteomes" id="UP001328107">
    <property type="component" value="Unassembled WGS sequence"/>
</dbReference>
<keyword evidence="2" id="KW-1185">Reference proteome</keyword>
<feature type="non-terminal residue" evidence="1">
    <location>
        <position position="1"/>
    </location>
</feature>
<dbReference type="PANTHER" id="PTHR45908">
    <property type="entry name" value="PROTEIN CBG11750-RELATED"/>
    <property type="match status" value="1"/>
</dbReference>
<protein>
    <submittedName>
        <fullName evidence="1">Uncharacterized protein</fullName>
    </submittedName>
</protein>
<proteinExistence type="predicted"/>
<sequence length="59" mass="6641">YPQGMEQGARYIECLPMDEDSKCSNSLNLTAANMETYIMDHRNYFDVLVPNFGQSGCTA</sequence>
<dbReference type="PANTHER" id="PTHR45908:SF5">
    <property type="entry name" value="FUNGAL LIPASE-LIKE DOMAIN-CONTAINING PROTEIN"/>
    <property type="match status" value="1"/>
</dbReference>
<comment type="caution">
    <text evidence="1">The sequence shown here is derived from an EMBL/GenBank/DDBJ whole genome shotgun (WGS) entry which is preliminary data.</text>
</comment>
<dbReference type="AlphaFoldDB" id="A0AAN5C5N6"/>
<dbReference type="EMBL" id="BTRK01000002">
    <property type="protein sequence ID" value="GMR38403.1"/>
    <property type="molecule type" value="Genomic_DNA"/>
</dbReference>
<organism evidence="1 2">
    <name type="scientific">Pristionchus mayeri</name>
    <dbReference type="NCBI Taxonomy" id="1317129"/>
    <lineage>
        <taxon>Eukaryota</taxon>
        <taxon>Metazoa</taxon>
        <taxon>Ecdysozoa</taxon>
        <taxon>Nematoda</taxon>
        <taxon>Chromadorea</taxon>
        <taxon>Rhabditida</taxon>
        <taxon>Rhabditina</taxon>
        <taxon>Diplogasteromorpha</taxon>
        <taxon>Diplogasteroidea</taxon>
        <taxon>Neodiplogasteridae</taxon>
        <taxon>Pristionchus</taxon>
    </lineage>
</organism>